<name>A0A1N7GHH1_9ACTN</name>
<dbReference type="AlphaFoldDB" id="A0A1N7GHH1"/>
<evidence type="ECO:0000256" key="1">
    <source>
        <dbReference type="SAM" id="MobiDB-lite"/>
    </source>
</evidence>
<sequence>MGPPALCRPPGRRKSEPAAATKPPSGLLRSGIEVLTVNNDRKRSAQPDSDDDSSFRRLVDAYRGDWVVRRQPWLSATRRRQLPFGVLRKSDLAMTIEASDLADLARQLEEQTRLANDHVGKE</sequence>
<feature type="region of interest" description="Disordered" evidence="1">
    <location>
        <begin position="1"/>
        <end position="54"/>
    </location>
</feature>
<gene>
    <name evidence="2" type="ORF">SAMN05421833_12916</name>
</gene>
<dbReference type="EMBL" id="FTNI01000029">
    <property type="protein sequence ID" value="SIS12033.1"/>
    <property type="molecule type" value="Genomic_DNA"/>
</dbReference>
<evidence type="ECO:0000313" key="3">
    <source>
        <dbReference type="Proteomes" id="UP000186096"/>
    </source>
</evidence>
<accession>A0A1N7GHH1</accession>
<evidence type="ECO:0000313" key="2">
    <source>
        <dbReference type="EMBL" id="SIS12033.1"/>
    </source>
</evidence>
<dbReference type="Proteomes" id="UP000186096">
    <property type="component" value="Unassembled WGS sequence"/>
</dbReference>
<protein>
    <submittedName>
        <fullName evidence="2">Uncharacterized protein</fullName>
    </submittedName>
</protein>
<reference evidence="3" key="1">
    <citation type="submission" date="2017-01" db="EMBL/GenBank/DDBJ databases">
        <authorList>
            <person name="Varghese N."/>
            <person name="Submissions S."/>
        </authorList>
    </citation>
    <scope>NUCLEOTIDE SEQUENCE [LARGE SCALE GENOMIC DNA]</scope>
    <source>
        <strain evidence="3">ATCC 12950</strain>
    </source>
</reference>
<dbReference type="STRING" id="58117.SAMN05421833_12916"/>
<organism evidence="2 3">
    <name type="scientific">Microbispora rosea</name>
    <dbReference type="NCBI Taxonomy" id="58117"/>
    <lineage>
        <taxon>Bacteria</taxon>
        <taxon>Bacillati</taxon>
        <taxon>Actinomycetota</taxon>
        <taxon>Actinomycetes</taxon>
        <taxon>Streptosporangiales</taxon>
        <taxon>Streptosporangiaceae</taxon>
        <taxon>Microbispora</taxon>
    </lineage>
</organism>
<keyword evidence="3" id="KW-1185">Reference proteome</keyword>
<proteinExistence type="predicted"/>